<keyword evidence="3" id="KW-1185">Reference proteome</keyword>
<feature type="region of interest" description="Disordered" evidence="1">
    <location>
        <begin position="155"/>
        <end position="175"/>
    </location>
</feature>
<proteinExistence type="predicted"/>
<comment type="caution">
    <text evidence="2">The sequence shown here is derived from an EMBL/GenBank/DDBJ whole genome shotgun (WGS) entry which is preliminary data.</text>
</comment>
<evidence type="ECO:0000256" key="1">
    <source>
        <dbReference type="SAM" id="MobiDB-lite"/>
    </source>
</evidence>
<sequence>MNAAQQRRKMADLLVVMDRSGCCPKAVGSNRPENVAGLASVTSWLPSPDDAPMMSRDPALKPVRWLNASKMVVRSWLPSAPQAIHALGCVLFCSHGEWEPDPGMSSHHHSMLFPVTRGQQGWSTGLGRRQLPCPFSPSGQIMGITLGPSPASEALPISVPVPSSPSYSYADSTQP</sequence>
<evidence type="ECO:0000313" key="3">
    <source>
        <dbReference type="Proteomes" id="UP001305647"/>
    </source>
</evidence>
<protein>
    <submittedName>
        <fullName evidence="2">Uncharacterized protein</fullName>
    </submittedName>
</protein>
<gene>
    <name evidence="2" type="ORF">N658DRAFT_136176</name>
</gene>
<reference evidence="2" key="2">
    <citation type="submission" date="2023-05" db="EMBL/GenBank/DDBJ databases">
        <authorList>
            <consortium name="Lawrence Berkeley National Laboratory"/>
            <person name="Steindorff A."/>
            <person name="Hensen N."/>
            <person name="Bonometti L."/>
            <person name="Westerberg I."/>
            <person name="Brannstrom I.O."/>
            <person name="Guillou S."/>
            <person name="Cros-Aarteil S."/>
            <person name="Calhoun S."/>
            <person name="Haridas S."/>
            <person name="Kuo A."/>
            <person name="Mondo S."/>
            <person name="Pangilinan J."/>
            <person name="Riley R."/>
            <person name="Labutti K."/>
            <person name="Andreopoulos B."/>
            <person name="Lipzen A."/>
            <person name="Chen C."/>
            <person name="Yanf M."/>
            <person name="Daum C."/>
            <person name="Ng V."/>
            <person name="Clum A."/>
            <person name="Ohm R."/>
            <person name="Martin F."/>
            <person name="Silar P."/>
            <person name="Natvig D."/>
            <person name="Lalanne C."/>
            <person name="Gautier V."/>
            <person name="Ament-Velasquez S.L."/>
            <person name="Kruys A."/>
            <person name="Hutchinson M.I."/>
            <person name="Powell A.J."/>
            <person name="Barry K."/>
            <person name="Miller A.N."/>
            <person name="Grigoriev I.V."/>
            <person name="Debuchy R."/>
            <person name="Gladieux P."/>
            <person name="Thoren M.H."/>
            <person name="Johannesson H."/>
        </authorList>
    </citation>
    <scope>NUCLEOTIDE SEQUENCE</scope>
    <source>
        <strain evidence="2">CBS 757.83</strain>
    </source>
</reference>
<dbReference type="AlphaFoldDB" id="A0AAN6Q903"/>
<evidence type="ECO:0000313" key="2">
    <source>
        <dbReference type="EMBL" id="KAK4105863.1"/>
    </source>
</evidence>
<feature type="compositionally biased region" description="Low complexity" evidence="1">
    <location>
        <begin position="158"/>
        <end position="169"/>
    </location>
</feature>
<dbReference type="Proteomes" id="UP001305647">
    <property type="component" value="Unassembled WGS sequence"/>
</dbReference>
<accession>A0AAN6Q903</accession>
<name>A0AAN6Q903_9PEZI</name>
<dbReference type="EMBL" id="MU863625">
    <property type="protein sequence ID" value="KAK4105863.1"/>
    <property type="molecule type" value="Genomic_DNA"/>
</dbReference>
<organism evidence="2 3">
    <name type="scientific">Parathielavia hyrcaniae</name>
    <dbReference type="NCBI Taxonomy" id="113614"/>
    <lineage>
        <taxon>Eukaryota</taxon>
        <taxon>Fungi</taxon>
        <taxon>Dikarya</taxon>
        <taxon>Ascomycota</taxon>
        <taxon>Pezizomycotina</taxon>
        <taxon>Sordariomycetes</taxon>
        <taxon>Sordariomycetidae</taxon>
        <taxon>Sordariales</taxon>
        <taxon>Chaetomiaceae</taxon>
        <taxon>Parathielavia</taxon>
    </lineage>
</organism>
<reference evidence="2" key="1">
    <citation type="journal article" date="2023" name="Mol. Phylogenet. Evol.">
        <title>Genome-scale phylogeny and comparative genomics of the fungal order Sordariales.</title>
        <authorList>
            <person name="Hensen N."/>
            <person name="Bonometti L."/>
            <person name="Westerberg I."/>
            <person name="Brannstrom I.O."/>
            <person name="Guillou S."/>
            <person name="Cros-Aarteil S."/>
            <person name="Calhoun S."/>
            <person name="Haridas S."/>
            <person name="Kuo A."/>
            <person name="Mondo S."/>
            <person name="Pangilinan J."/>
            <person name="Riley R."/>
            <person name="LaButti K."/>
            <person name="Andreopoulos B."/>
            <person name="Lipzen A."/>
            <person name="Chen C."/>
            <person name="Yan M."/>
            <person name="Daum C."/>
            <person name="Ng V."/>
            <person name="Clum A."/>
            <person name="Steindorff A."/>
            <person name="Ohm R.A."/>
            <person name="Martin F."/>
            <person name="Silar P."/>
            <person name="Natvig D.O."/>
            <person name="Lalanne C."/>
            <person name="Gautier V."/>
            <person name="Ament-Velasquez S.L."/>
            <person name="Kruys A."/>
            <person name="Hutchinson M.I."/>
            <person name="Powell A.J."/>
            <person name="Barry K."/>
            <person name="Miller A.N."/>
            <person name="Grigoriev I.V."/>
            <person name="Debuchy R."/>
            <person name="Gladieux P."/>
            <person name="Hiltunen Thoren M."/>
            <person name="Johannesson H."/>
        </authorList>
    </citation>
    <scope>NUCLEOTIDE SEQUENCE</scope>
    <source>
        <strain evidence="2">CBS 757.83</strain>
    </source>
</reference>